<comment type="subunit">
    <text evidence="9">Forms a complex with SecF. Part of the essential Sec protein translocation apparatus which comprises SecA, SecYEG and auxiliary proteins SecDF. Other proteins may also be involved.</text>
</comment>
<name>A0A1T4V3V5_9FIRM</name>
<feature type="transmembrane region" description="Helical" evidence="9">
    <location>
        <begin position="710"/>
        <end position="736"/>
    </location>
</feature>
<evidence type="ECO:0000313" key="16">
    <source>
        <dbReference type="Proteomes" id="UP000190814"/>
    </source>
</evidence>
<dbReference type="NCBIfam" id="TIGR00966">
    <property type="entry name" value="transloc_SecF"/>
    <property type="match status" value="1"/>
</dbReference>
<reference evidence="15 16" key="1">
    <citation type="submission" date="2017-02" db="EMBL/GenBank/DDBJ databases">
        <authorList>
            <person name="Peterson S.W."/>
        </authorList>
    </citation>
    <scope>NUCLEOTIDE SEQUENCE [LARGE SCALE GENOMIC DNA]</scope>
    <source>
        <strain evidence="15 16">ATCC 35992</strain>
    </source>
</reference>
<evidence type="ECO:0000259" key="14">
    <source>
        <dbReference type="Pfam" id="PF22599"/>
    </source>
</evidence>
<dbReference type="PRINTS" id="PR01755">
    <property type="entry name" value="SECFTRNLCASE"/>
</dbReference>
<comment type="subcellular location">
    <subcellularLocation>
        <location evidence="1 9">Cell membrane</location>
        <topology evidence="1 9">Multi-pass membrane protein</topology>
    </subcellularLocation>
</comment>
<dbReference type="InterPro" id="IPR005791">
    <property type="entry name" value="SecD"/>
</dbReference>
<comment type="similarity">
    <text evidence="9">Belongs to the SecD/SecF family. SecD subfamily.</text>
</comment>
<feature type="domain" description="Protein translocase subunit SecDF P1" evidence="13">
    <location>
        <begin position="69"/>
        <end position="121"/>
    </location>
</feature>
<keyword evidence="16" id="KW-1185">Reference proteome</keyword>
<evidence type="ECO:0000313" key="15">
    <source>
        <dbReference type="EMBL" id="SKA59670.1"/>
    </source>
</evidence>
<evidence type="ECO:0000256" key="11">
    <source>
        <dbReference type="SAM" id="MobiDB-lite"/>
    </source>
</evidence>
<keyword evidence="4 9" id="KW-0812">Transmembrane</keyword>
<feature type="transmembrane region" description="Helical" evidence="9">
    <location>
        <begin position="450"/>
        <end position="469"/>
    </location>
</feature>
<feature type="transmembrane region" description="Helical" evidence="9">
    <location>
        <begin position="323"/>
        <end position="347"/>
    </location>
</feature>
<dbReference type="GO" id="GO:0065002">
    <property type="term" value="P:intracellular protein transmembrane transport"/>
    <property type="evidence" value="ECO:0007669"/>
    <property type="project" value="UniProtKB-UniRule"/>
</dbReference>
<evidence type="ECO:0000256" key="2">
    <source>
        <dbReference type="ARBA" id="ARBA00022448"/>
    </source>
</evidence>
<dbReference type="InterPro" id="IPR055344">
    <property type="entry name" value="SecD_SecF_C_bact"/>
</dbReference>
<dbReference type="InterPro" id="IPR022645">
    <property type="entry name" value="SecD/SecF_bac"/>
</dbReference>
<dbReference type="Gene3D" id="3.30.70.3400">
    <property type="match status" value="1"/>
</dbReference>
<dbReference type="GO" id="GO:0006605">
    <property type="term" value="P:protein targeting"/>
    <property type="evidence" value="ECO:0007669"/>
    <property type="project" value="UniProtKB-UniRule"/>
</dbReference>
<keyword evidence="6 9" id="KW-1133">Transmembrane helix</keyword>
<keyword evidence="8 9" id="KW-0472">Membrane</keyword>
<comment type="caution">
    <text evidence="9">Lacks conserved residue(s) required for the propagation of feature annotation.</text>
</comment>
<feature type="transmembrane region" description="Helical" evidence="9">
    <location>
        <begin position="604"/>
        <end position="625"/>
    </location>
</feature>
<dbReference type="EMBL" id="FUXZ01000002">
    <property type="protein sequence ID" value="SKA59670.1"/>
    <property type="molecule type" value="Genomic_DNA"/>
</dbReference>
<dbReference type="Proteomes" id="UP000190814">
    <property type="component" value="Unassembled WGS sequence"/>
</dbReference>
<feature type="transmembrane region" description="Helical" evidence="9">
    <location>
        <begin position="274"/>
        <end position="292"/>
    </location>
</feature>
<keyword evidence="7 9" id="KW-0811">Translocation</keyword>
<comment type="subunit">
    <text evidence="10">Forms a complex with SecD. Part of the essential Sec protein translocation apparatus which comprises SecA, SecYEG and auxiliary proteins SecDF. Other proteins may also be involved.</text>
</comment>
<evidence type="ECO:0000259" key="12">
    <source>
        <dbReference type="Pfam" id="PF02355"/>
    </source>
</evidence>
<dbReference type="STRING" id="39495.SAMN02745111_00046"/>
<dbReference type="Pfam" id="PF22599">
    <property type="entry name" value="SecDF_P1_head"/>
    <property type="match status" value="1"/>
</dbReference>
<organism evidence="15 16">
    <name type="scientific">Eubacterium uniforme</name>
    <dbReference type="NCBI Taxonomy" id="39495"/>
    <lineage>
        <taxon>Bacteria</taxon>
        <taxon>Bacillati</taxon>
        <taxon>Bacillota</taxon>
        <taxon>Clostridia</taxon>
        <taxon>Eubacteriales</taxon>
        <taxon>Eubacteriaceae</taxon>
        <taxon>Eubacterium</taxon>
    </lineage>
</organism>
<gene>
    <name evidence="10" type="primary">secF</name>
    <name evidence="9" type="synonym">secD</name>
    <name evidence="15" type="ORF">SAMN02745111_00046</name>
</gene>
<dbReference type="InterPro" id="IPR054384">
    <property type="entry name" value="SecDF_P1_head"/>
</dbReference>
<dbReference type="SUPFAM" id="SSF82866">
    <property type="entry name" value="Multidrug efflux transporter AcrB transmembrane domain"/>
    <property type="match status" value="2"/>
</dbReference>
<feature type="region of interest" description="Disordered" evidence="11">
    <location>
        <begin position="741"/>
        <end position="762"/>
    </location>
</feature>
<dbReference type="HAMAP" id="MF_01463_B">
    <property type="entry name" value="SecD_B"/>
    <property type="match status" value="1"/>
</dbReference>
<feature type="transmembrane region" description="Helical" evidence="9">
    <location>
        <begin position="631"/>
        <end position="653"/>
    </location>
</feature>
<dbReference type="InterPro" id="IPR005665">
    <property type="entry name" value="SecF_bac"/>
</dbReference>
<feature type="transmembrane region" description="Helical" evidence="9">
    <location>
        <begin position="580"/>
        <end position="597"/>
    </location>
</feature>
<evidence type="ECO:0000256" key="1">
    <source>
        <dbReference type="ARBA" id="ARBA00004651"/>
    </source>
</evidence>
<evidence type="ECO:0000256" key="7">
    <source>
        <dbReference type="ARBA" id="ARBA00023010"/>
    </source>
</evidence>
<comment type="function">
    <text evidence="9">Part of the Sec protein translocase complex. Interacts with the SecYEG preprotein conducting channel. SecDF uses the proton motive force (PMF) to complete protein translocation after the ATP-dependent function of SecA.</text>
</comment>
<dbReference type="NCBIfam" id="TIGR01129">
    <property type="entry name" value="secD"/>
    <property type="match status" value="1"/>
</dbReference>
<dbReference type="InterPro" id="IPR022813">
    <property type="entry name" value="SecD/SecF_arch_bac"/>
</dbReference>
<dbReference type="PANTHER" id="PTHR30081">
    <property type="entry name" value="PROTEIN-EXPORT MEMBRANE PROTEIN SEC"/>
    <property type="match status" value="1"/>
</dbReference>
<dbReference type="OrthoDB" id="9805019at2"/>
<feature type="domain" description="Protein export membrane protein SecD/SecF C-terminal" evidence="12">
    <location>
        <begin position="253"/>
        <end position="424"/>
    </location>
</feature>
<evidence type="ECO:0000259" key="13">
    <source>
        <dbReference type="Pfam" id="PF21760"/>
    </source>
</evidence>
<dbReference type="PROSITE" id="PS51257">
    <property type="entry name" value="PROKAR_LIPOPROTEIN"/>
    <property type="match status" value="1"/>
</dbReference>
<evidence type="ECO:0000256" key="5">
    <source>
        <dbReference type="ARBA" id="ARBA00022927"/>
    </source>
</evidence>
<dbReference type="PANTHER" id="PTHR30081:SF1">
    <property type="entry name" value="PROTEIN TRANSLOCASE SUBUNIT SECD"/>
    <property type="match status" value="1"/>
</dbReference>
<proteinExistence type="inferred from homology"/>
<sequence>MKNSKLKSALVLLLTLCIIAGSCVVAAIGIGKRHSGSAKNIQQGLDLKGGVSITFEIKNDEFTKKEFNDTIRKLQMRVDAFSTESLVYKEGDNRICVDVPGQTDAKTVLDDLGKPGSLYFVTDVTSEYKEGESDYEVHKVKGSDGKETIYRIWLDGNDIADAKGNVQADKDTQKKEYVVNLEMTKEGTKKFADATRENLNKPIGILYDDELVSNPTVNSVITEGSAVIEGQESLDEAEHLASTIRIGSLSLELKEMSHRVVSAKLGSDALAKSMKAGAIGIAIVIIFMLFVYRLPGLVAGLCLTAYTALILLVLNAYNLTLSLSGIAGIILSIGMAVDANVIIYARIREEIAAGRDVGASIELGFKKAASAILDGNITTIIAAFVLMWKGSGTIKGFAQTLAIGIALSMFTSLVVARILVKALYNLGLKAPGLYGKEKTRKVFDFVSKRGICIALSVIVVGVGVAFMAINANKGEGPFYFSIEFKGGQSTTVEFNKDYTVDEFNDKIKPAVAKAIGSDDVQGQKEVNSNSYVIKTSELTDEKFDAMKKTLKDEFGAIDSDDNFDDTFISATVGDEMRKDAVVATVLATICMLIYIWFRFKDLKFALSAVTALVHDVLVVIAFYAISRTIVGTTFIACILTIVGYSINATIVIFDRIRENLTLNTEKNIDYKAIVNKSITQTLTRSIYTSLTTFVTIAMIYVMGVNSIREFALPMMVGIICGAYSSVCITGSLWYMMKTGGKKDDPKKVTTKKETTKEVVKEA</sequence>
<feature type="domain" description="SecDF P1 head subdomain" evidence="14">
    <location>
        <begin position="151"/>
        <end position="250"/>
    </location>
</feature>
<feature type="domain" description="Protein export membrane protein SecD/SecF C-terminal" evidence="12">
    <location>
        <begin position="561"/>
        <end position="737"/>
    </location>
</feature>
<evidence type="ECO:0000256" key="10">
    <source>
        <dbReference type="HAMAP-Rule" id="MF_01464"/>
    </source>
</evidence>
<dbReference type="GO" id="GO:0015450">
    <property type="term" value="F:protein-transporting ATPase activity"/>
    <property type="evidence" value="ECO:0007669"/>
    <property type="project" value="InterPro"/>
</dbReference>
<dbReference type="NCBIfam" id="TIGR00916">
    <property type="entry name" value="2A0604s01"/>
    <property type="match status" value="2"/>
</dbReference>
<feature type="transmembrane region" description="Helical" evidence="9">
    <location>
        <begin position="297"/>
        <end position="317"/>
    </location>
</feature>
<accession>A0A1T4V3V5</accession>
<evidence type="ECO:0000256" key="8">
    <source>
        <dbReference type="ARBA" id="ARBA00023136"/>
    </source>
</evidence>
<comment type="similarity">
    <text evidence="10">Belongs to the SecD/SecF family. SecF subfamily.</text>
</comment>
<dbReference type="Pfam" id="PF07549">
    <property type="entry name" value="Sec_GG"/>
    <property type="match status" value="1"/>
</dbReference>
<feature type="transmembrane region" description="Helical" evidence="9">
    <location>
        <begin position="368"/>
        <end position="388"/>
    </location>
</feature>
<dbReference type="InterPro" id="IPR048634">
    <property type="entry name" value="SecD_SecF_C"/>
</dbReference>
<dbReference type="Pfam" id="PF21760">
    <property type="entry name" value="SecD_1st"/>
    <property type="match status" value="1"/>
</dbReference>
<dbReference type="RefSeq" id="WP_078764946.1">
    <property type="nucleotide sequence ID" value="NZ_FUXZ01000002.1"/>
</dbReference>
<evidence type="ECO:0000256" key="3">
    <source>
        <dbReference type="ARBA" id="ARBA00022475"/>
    </source>
</evidence>
<evidence type="ECO:0000256" key="4">
    <source>
        <dbReference type="ARBA" id="ARBA00022692"/>
    </source>
</evidence>
<keyword evidence="5 9" id="KW-0653">Protein transport</keyword>
<dbReference type="Gene3D" id="3.30.1360.200">
    <property type="match status" value="1"/>
</dbReference>
<dbReference type="Gene3D" id="1.20.1640.10">
    <property type="entry name" value="Multidrug efflux transporter AcrB transmembrane domain"/>
    <property type="match status" value="2"/>
</dbReference>
<dbReference type="GO" id="GO:0005886">
    <property type="term" value="C:plasma membrane"/>
    <property type="evidence" value="ECO:0007669"/>
    <property type="project" value="UniProtKB-SubCell"/>
</dbReference>
<dbReference type="HAMAP" id="MF_01464_B">
    <property type="entry name" value="SecF_B"/>
    <property type="match status" value="1"/>
</dbReference>
<dbReference type="AlphaFoldDB" id="A0A1T4V3V5"/>
<dbReference type="Pfam" id="PF02355">
    <property type="entry name" value="SecD_SecF_C"/>
    <property type="match status" value="2"/>
</dbReference>
<evidence type="ECO:0000256" key="9">
    <source>
        <dbReference type="HAMAP-Rule" id="MF_01463"/>
    </source>
</evidence>
<dbReference type="InterPro" id="IPR048631">
    <property type="entry name" value="SecD_1st"/>
</dbReference>
<dbReference type="GO" id="GO:0043952">
    <property type="term" value="P:protein transport by the Sec complex"/>
    <property type="evidence" value="ECO:0007669"/>
    <property type="project" value="UniProtKB-UniRule"/>
</dbReference>
<dbReference type="InterPro" id="IPR022646">
    <property type="entry name" value="SecD/SecF_CS"/>
</dbReference>
<evidence type="ECO:0000256" key="6">
    <source>
        <dbReference type="ARBA" id="ARBA00022989"/>
    </source>
</evidence>
<protein>
    <recommendedName>
        <fullName evidence="9 10">Multifunctional fusion protein</fullName>
    </recommendedName>
    <domain>
        <recommendedName>
            <fullName evidence="9">Protein translocase subunit SecD</fullName>
        </recommendedName>
    </domain>
    <domain>
        <recommendedName>
            <fullName evidence="10">Protein-export membrane protein SecF</fullName>
        </recommendedName>
    </domain>
</protein>
<keyword evidence="3 9" id="KW-1003">Cell membrane</keyword>
<feature type="transmembrane region" description="Helical" evidence="9">
    <location>
        <begin position="686"/>
        <end position="704"/>
    </location>
</feature>
<keyword evidence="2 9" id="KW-0813">Transport</keyword>
<feature type="transmembrane region" description="Helical" evidence="9">
    <location>
        <begin position="400"/>
        <end position="420"/>
    </location>
</feature>